<evidence type="ECO:0008006" key="4">
    <source>
        <dbReference type="Google" id="ProtNLM"/>
    </source>
</evidence>
<feature type="region of interest" description="Disordered" evidence="1">
    <location>
        <begin position="117"/>
        <end position="154"/>
    </location>
</feature>
<sequence>MAEDARLQIYTDEALNKKLDKRADSAGLSKSKYCELILKNHHGMDLDGRLSRYSANDDVVSTIDKASAEIIAAIEELKQETTSDVEHLQSLRTMYVLSLWELLKEEYSPEERETAIKRAALQMADSRASQTTTESDGGESDNPSPLDSLLAIEQ</sequence>
<reference evidence="2 3" key="1">
    <citation type="submission" date="2021-06" db="EMBL/GenBank/DDBJ databases">
        <title>Halomicroarcula sp. a new haloarchaeum isolated from saline soil.</title>
        <authorList>
            <person name="Duran-Viseras A."/>
            <person name="Sanchez-Porro C."/>
            <person name="Ventosa A."/>
        </authorList>
    </citation>
    <scope>NUCLEOTIDE SEQUENCE [LARGE SCALE GENOMIC DNA]</scope>
    <source>
        <strain evidence="2 3">F27</strain>
    </source>
</reference>
<evidence type="ECO:0000256" key="1">
    <source>
        <dbReference type="SAM" id="MobiDB-lite"/>
    </source>
</evidence>
<evidence type="ECO:0000313" key="2">
    <source>
        <dbReference type="EMBL" id="MBX0296932.1"/>
    </source>
</evidence>
<dbReference type="RefSeq" id="WP_220581524.1">
    <property type="nucleotide sequence ID" value="NZ_RKLT01000012.1"/>
</dbReference>
<accession>A0AAW4PGR0</accession>
<protein>
    <recommendedName>
        <fullName evidence="4">Ribbon-helix-helix protein CopG domain-containing protein</fullName>
    </recommendedName>
</protein>
<organism evidence="2 3">
    <name type="scientific">Haloarcula nitratireducens</name>
    <dbReference type="NCBI Taxonomy" id="2487749"/>
    <lineage>
        <taxon>Archaea</taxon>
        <taxon>Methanobacteriati</taxon>
        <taxon>Methanobacteriota</taxon>
        <taxon>Stenosarchaea group</taxon>
        <taxon>Halobacteria</taxon>
        <taxon>Halobacteriales</taxon>
        <taxon>Haloarculaceae</taxon>
        <taxon>Haloarcula</taxon>
    </lineage>
</organism>
<keyword evidence="3" id="KW-1185">Reference proteome</keyword>
<comment type="caution">
    <text evidence="2">The sequence shown here is derived from an EMBL/GenBank/DDBJ whole genome shotgun (WGS) entry which is preliminary data.</text>
</comment>
<name>A0AAW4PGR0_9EURY</name>
<dbReference type="EMBL" id="RKLT01000012">
    <property type="protein sequence ID" value="MBX0296932.1"/>
    <property type="molecule type" value="Genomic_DNA"/>
</dbReference>
<dbReference type="Proteomes" id="UP001430455">
    <property type="component" value="Unassembled WGS sequence"/>
</dbReference>
<evidence type="ECO:0000313" key="3">
    <source>
        <dbReference type="Proteomes" id="UP001430455"/>
    </source>
</evidence>
<feature type="compositionally biased region" description="Polar residues" evidence="1">
    <location>
        <begin position="127"/>
        <end position="145"/>
    </location>
</feature>
<gene>
    <name evidence="2" type="ORF">EGH23_18805</name>
</gene>
<dbReference type="AlphaFoldDB" id="A0AAW4PGR0"/>
<proteinExistence type="predicted"/>